<dbReference type="Pfam" id="PF03140">
    <property type="entry name" value="DUF247"/>
    <property type="match status" value="2"/>
</dbReference>
<gene>
    <name evidence="1" type="ORF">PRUPE_7G043500</name>
</gene>
<proteinExistence type="predicted"/>
<dbReference type="PANTHER" id="PTHR31549:SF191">
    <property type="entry name" value="DUF247 DOMAIN PROTEIN"/>
    <property type="match status" value="1"/>
</dbReference>
<accession>M5VUS1</accession>
<evidence type="ECO:0000313" key="2">
    <source>
        <dbReference type="Proteomes" id="UP000006882"/>
    </source>
</evidence>
<dbReference type="eggNOG" id="ENOG502QTFS">
    <property type="taxonomic scope" value="Eukaryota"/>
</dbReference>
<evidence type="ECO:0000313" key="1">
    <source>
        <dbReference type="EMBL" id="ONH94976.1"/>
    </source>
</evidence>
<name>M5VUS1_PRUPE</name>
<dbReference type="AlphaFoldDB" id="M5VUS1"/>
<dbReference type="STRING" id="3760.M5VUS1"/>
<dbReference type="InterPro" id="IPR004158">
    <property type="entry name" value="DUF247_pln"/>
</dbReference>
<sequence length="263" mass="31183">MVDKELYKITPEEIATIQNQNKNRKHTVVEDRMHAGNWVKYLEPRLATFSSFHHGKPKYEHAEVFKLKLVANFKAEENIKELRECYDEEATKDYDDKCLEWMLFVDACSMSLEFIYKYDKLEQFKIKREHVAFTQQDMFMVENQLPYKLLKASYGQLLYLPKTKVDDSTGAKFMNLIAYEMSSDFQSNFGDVTSYICFLHLLIHHADDVKHLKEKYILENSLMSDEDVAQLFKEMGIQFVPNNDIYHIVKTKIEDHCTTKWKI</sequence>
<dbReference type="Gramene" id="ONH94976">
    <property type="protein sequence ID" value="ONH94976"/>
    <property type="gene ID" value="PRUPE_7G043500"/>
</dbReference>
<organism evidence="1 2">
    <name type="scientific">Prunus persica</name>
    <name type="common">Peach</name>
    <name type="synonym">Amygdalus persica</name>
    <dbReference type="NCBI Taxonomy" id="3760"/>
    <lineage>
        <taxon>Eukaryota</taxon>
        <taxon>Viridiplantae</taxon>
        <taxon>Streptophyta</taxon>
        <taxon>Embryophyta</taxon>
        <taxon>Tracheophyta</taxon>
        <taxon>Spermatophyta</taxon>
        <taxon>Magnoliopsida</taxon>
        <taxon>eudicotyledons</taxon>
        <taxon>Gunneridae</taxon>
        <taxon>Pentapetalae</taxon>
        <taxon>rosids</taxon>
        <taxon>fabids</taxon>
        <taxon>Rosales</taxon>
        <taxon>Rosaceae</taxon>
        <taxon>Amygdaloideae</taxon>
        <taxon>Amygdaleae</taxon>
        <taxon>Prunus</taxon>
    </lineage>
</organism>
<dbReference type="OMA" id="MFMVENQ"/>
<dbReference type="HOGENOM" id="CLU_1059239_0_0_1"/>
<protein>
    <submittedName>
        <fullName evidence="1">Uncharacterized protein</fullName>
    </submittedName>
</protein>
<dbReference type="EMBL" id="CM007657">
    <property type="protein sequence ID" value="ONH94976.1"/>
    <property type="molecule type" value="Genomic_DNA"/>
</dbReference>
<dbReference type="Proteomes" id="UP000006882">
    <property type="component" value="Chromosome G7"/>
</dbReference>
<dbReference type="PANTHER" id="PTHR31549">
    <property type="entry name" value="PROTEIN, PUTATIVE (DUF247)-RELATED-RELATED"/>
    <property type="match status" value="1"/>
</dbReference>
<keyword evidence="2" id="KW-1185">Reference proteome</keyword>
<reference evidence="1 2" key="1">
    <citation type="journal article" date="2013" name="Nat. Genet.">
        <title>The high-quality draft genome of peach (Prunus persica) identifies unique patterns of genetic diversity, domestication and genome evolution.</title>
        <authorList>
            <consortium name="International Peach Genome Initiative"/>
            <person name="Verde I."/>
            <person name="Abbott A.G."/>
            <person name="Scalabrin S."/>
            <person name="Jung S."/>
            <person name="Shu S."/>
            <person name="Marroni F."/>
            <person name="Zhebentyayeva T."/>
            <person name="Dettori M.T."/>
            <person name="Grimwood J."/>
            <person name="Cattonaro F."/>
            <person name="Zuccolo A."/>
            <person name="Rossini L."/>
            <person name="Jenkins J."/>
            <person name="Vendramin E."/>
            <person name="Meisel L.A."/>
            <person name="Decroocq V."/>
            <person name="Sosinski B."/>
            <person name="Prochnik S."/>
            <person name="Mitros T."/>
            <person name="Policriti A."/>
            <person name="Cipriani G."/>
            <person name="Dondini L."/>
            <person name="Ficklin S."/>
            <person name="Goodstein D.M."/>
            <person name="Xuan P."/>
            <person name="Del Fabbro C."/>
            <person name="Aramini V."/>
            <person name="Copetti D."/>
            <person name="Gonzalez S."/>
            <person name="Horner D.S."/>
            <person name="Falchi R."/>
            <person name="Lucas S."/>
            <person name="Mica E."/>
            <person name="Maldonado J."/>
            <person name="Lazzari B."/>
            <person name="Bielenberg D."/>
            <person name="Pirona R."/>
            <person name="Miculan M."/>
            <person name="Barakat A."/>
            <person name="Testolin R."/>
            <person name="Stella A."/>
            <person name="Tartarini S."/>
            <person name="Tonutti P."/>
            <person name="Arus P."/>
            <person name="Orellana A."/>
            <person name="Wells C."/>
            <person name="Main D."/>
            <person name="Vizzotto G."/>
            <person name="Silva H."/>
            <person name="Salamini F."/>
            <person name="Schmutz J."/>
            <person name="Morgante M."/>
            <person name="Rokhsar D.S."/>
        </authorList>
    </citation>
    <scope>NUCLEOTIDE SEQUENCE [LARGE SCALE GENOMIC DNA]</scope>
    <source>
        <strain evidence="2">cv. Nemared</strain>
    </source>
</reference>